<evidence type="ECO:0000256" key="8">
    <source>
        <dbReference type="SAM" id="SignalP"/>
    </source>
</evidence>
<protein>
    <submittedName>
        <fullName evidence="11">Ger(X)C family spore germination protein</fullName>
    </submittedName>
</protein>
<dbReference type="PROSITE" id="PS51257">
    <property type="entry name" value="PROKAR_LIPOPROTEIN"/>
    <property type="match status" value="1"/>
</dbReference>
<dbReference type="Gene3D" id="3.30.300.210">
    <property type="entry name" value="Nutrient germinant receptor protein C, domain 3"/>
    <property type="match status" value="1"/>
</dbReference>
<dbReference type="Pfam" id="PF25198">
    <property type="entry name" value="Spore_GerAC_N"/>
    <property type="match status" value="1"/>
</dbReference>
<dbReference type="AlphaFoldDB" id="A0A385TJM9"/>
<dbReference type="PANTHER" id="PTHR35789:SF1">
    <property type="entry name" value="SPORE GERMINATION PROTEIN B3"/>
    <property type="match status" value="1"/>
</dbReference>
<dbReference type="InterPro" id="IPR046953">
    <property type="entry name" value="Spore_GerAC-like_C"/>
</dbReference>
<dbReference type="InterPro" id="IPR008844">
    <property type="entry name" value="Spore_GerAC-like"/>
</dbReference>
<keyword evidence="7" id="KW-0449">Lipoprotein</keyword>
<evidence type="ECO:0000259" key="10">
    <source>
        <dbReference type="Pfam" id="PF25198"/>
    </source>
</evidence>
<dbReference type="EMBL" id="CP032412">
    <property type="protein sequence ID" value="AYB42832.1"/>
    <property type="molecule type" value="Genomic_DNA"/>
</dbReference>
<evidence type="ECO:0000256" key="1">
    <source>
        <dbReference type="ARBA" id="ARBA00004635"/>
    </source>
</evidence>
<evidence type="ECO:0000256" key="2">
    <source>
        <dbReference type="ARBA" id="ARBA00007886"/>
    </source>
</evidence>
<feature type="domain" description="Spore germination GerAC-like C-terminal" evidence="9">
    <location>
        <begin position="202"/>
        <end position="372"/>
    </location>
</feature>
<evidence type="ECO:0000259" key="9">
    <source>
        <dbReference type="Pfam" id="PF05504"/>
    </source>
</evidence>
<feature type="domain" description="Spore germination protein N-terminal" evidence="10">
    <location>
        <begin position="26"/>
        <end position="190"/>
    </location>
</feature>
<sequence length="375" mass="42278">MRWVKKLSAAVMGCTILLALTGCSYDKTNLEDATVPLALGLDVIDERLRYYISAPVFSKDIKKKSREGEGIAAGLRQARNQEDAQFPGAVAGRNFQVIVVGKKLLQYKEWFKVLDVTFRDPRNTTTNRIIAYDGPVADVIHFQAKDQPTTSVFLRALIDSGSRRSTTVKTTAQEMHRQLHDNAITPAISEIMIENGKILLKGTTLLSQDGQYRDSLSYQETSLMQILKKEAKPGVSLTFPVEGMRERLPFNTDLVSFSIGDISVKIKTSHEDGRFQYTIKINSFISITEKFLEYELLEKSEEMASNLSKEMKKSIEKLIDKFQRNQIDPVGFGLYARAYQYPLYKAAQDNWGEELARAQFHVEVDLRIGATGAVE</sequence>
<dbReference type="PANTHER" id="PTHR35789">
    <property type="entry name" value="SPORE GERMINATION PROTEIN B3"/>
    <property type="match status" value="1"/>
</dbReference>
<dbReference type="Pfam" id="PF05504">
    <property type="entry name" value="Spore_GerAC"/>
    <property type="match status" value="1"/>
</dbReference>
<feature type="signal peptide" evidence="8">
    <location>
        <begin position="1"/>
        <end position="24"/>
    </location>
</feature>
<dbReference type="RefSeq" id="WP_119846896.1">
    <property type="nucleotide sequence ID" value="NZ_CP032412.1"/>
</dbReference>
<keyword evidence="12" id="KW-1185">Reference proteome</keyword>
<dbReference type="InterPro" id="IPR038501">
    <property type="entry name" value="Spore_GerAC_C_sf"/>
</dbReference>
<evidence type="ECO:0000256" key="5">
    <source>
        <dbReference type="ARBA" id="ARBA00023136"/>
    </source>
</evidence>
<keyword evidence="4 8" id="KW-0732">Signal</keyword>
<organism evidence="11 12">
    <name type="scientific">Paenibacillus lautus</name>
    <name type="common">Bacillus lautus</name>
    <dbReference type="NCBI Taxonomy" id="1401"/>
    <lineage>
        <taxon>Bacteria</taxon>
        <taxon>Bacillati</taxon>
        <taxon>Bacillota</taxon>
        <taxon>Bacilli</taxon>
        <taxon>Bacillales</taxon>
        <taxon>Paenibacillaceae</taxon>
        <taxon>Paenibacillus</taxon>
    </lineage>
</organism>
<evidence type="ECO:0000256" key="3">
    <source>
        <dbReference type="ARBA" id="ARBA00022544"/>
    </source>
</evidence>
<dbReference type="KEGG" id="plw:D5F53_05840"/>
<dbReference type="NCBIfam" id="TIGR02887">
    <property type="entry name" value="spore_ger_x_C"/>
    <property type="match status" value="1"/>
</dbReference>
<proteinExistence type="inferred from homology"/>
<reference evidence="11 12" key="1">
    <citation type="submission" date="2018-09" db="EMBL/GenBank/DDBJ databases">
        <title>Genome Sequence of Paenibacillus lautus Strain E7593-69, Azo Dye-Degrading Bacteria, Isolated from Commercial Tattoo Inks.</title>
        <authorList>
            <person name="Nho S.W."/>
            <person name="Kim S.-J."/>
            <person name="Kweon O."/>
            <person name="Cerniglia C.E."/>
        </authorList>
    </citation>
    <scope>NUCLEOTIDE SEQUENCE [LARGE SCALE GENOMIC DNA]</scope>
    <source>
        <strain evidence="11 12">E7593-69</strain>
    </source>
</reference>
<evidence type="ECO:0000313" key="11">
    <source>
        <dbReference type="EMBL" id="AYB42832.1"/>
    </source>
</evidence>
<keyword evidence="5" id="KW-0472">Membrane</keyword>
<accession>A0A385TJM9</accession>
<dbReference type="GO" id="GO:0009847">
    <property type="term" value="P:spore germination"/>
    <property type="evidence" value="ECO:0007669"/>
    <property type="project" value="InterPro"/>
</dbReference>
<keyword evidence="6" id="KW-0564">Palmitate</keyword>
<comment type="similarity">
    <text evidence="2">Belongs to the GerABKC lipoprotein family.</text>
</comment>
<gene>
    <name evidence="11" type="ORF">D5F53_05840</name>
</gene>
<keyword evidence="3" id="KW-0309">Germination</keyword>
<feature type="chain" id="PRO_5039343470" evidence="8">
    <location>
        <begin position="25"/>
        <end position="375"/>
    </location>
</feature>
<dbReference type="GO" id="GO:0016020">
    <property type="term" value="C:membrane"/>
    <property type="evidence" value="ECO:0007669"/>
    <property type="project" value="UniProtKB-SubCell"/>
</dbReference>
<dbReference type="Proteomes" id="UP000266552">
    <property type="component" value="Chromosome"/>
</dbReference>
<evidence type="ECO:0000256" key="4">
    <source>
        <dbReference type="ARBA" id="ARBA00022729"/>
    </source>
</evidence>
<evidence type="ECO:0000313" key="12">
    <source>
        <dbReference type="Proteomes" id="UP000266552"/>
    </source>
</evidence>
<dbReference type="InterPro" id="IPR057336">
    <property type="entry name" value="GerAC_N"/>
</dbReference>
<name>A0A385TJM9_PAELA</name>
<evidence type="ECO:0000256" key="6">
    <source>
        <dbReference type="ARBA" id="ARBA00023139"/>
    </source>
</evidence>
<comment type="subcellular location">
    <subcellularLocation>
        <location evidence="1">Membrane</location>
        <topology evidence="1">Lipid-anchor</topology>
    </subcellularLocation>
</comment>
<evidence type="ECO:0000256" key="7">
    <source>
        <dbReference type="ARBA" id="ARBA00023288"/>
    </source>
</evidence>